<reference evidence="6" key="2">
    <citation type="submission" date="2015-01" db="EMBL/GenBank/DDBJ databases">
        <title>Evolutionary Origins and Diversification of the Mycorrhizal Mutualists.</title>
        <authorList>
            <consortium name="DOE Joint Genome Institute"/>
            <consortium name="Mycorrhizal Genomics Consortium"/>
            <person name="Kohler A."/>
            <person name="Kuo A."/>
            <person name="Nagy L.G."/>
            <person name="Floudas D."/>
            <person name="Copeland A."/>
            <person name="Barry K.W."/>
            <person name="Cichocki N."/>
            <person name="Veneault-Fourrey C."/>
            <person name="LaButti K."/>
            <person name="Lindquist E.A."/>
            <person name="Lipzen A."/>
            <person name="Lundell T."/>
            <person name="Morin E."/>
            <person name="Murat C."/>
            <person name="Riley R."/>
            <person name="Ohm R."/>
            <person name="Sun H."/>
            <person name="Tunlid A."/>
            <person name="Henrissat B."/>
            <person name="Grigoriev I.V."/>
            <person name="Hibbett D.S."/>
            <person name="Martin F."/>
        </authorList>
    </citation>
    <scope>NUCLEOTIDE SEQUENCE [LARGE SCALE GENOMIC DNA]</scope>
    <source>
        <strain evidence="6">Zn</strain>
    </source>
</reference>
<reference evidence="5 6" key="1">
    <citation type="submission" date="2014-04" db="EMBL/GenBank/DDBJ databases">
        <authorList>
            <consortium name="DOE Joint Genome Institute"/>
            <person name="Kuo A."/>
            <person name="Martino E."/>
            <person name="Perotto S."/>
            <person name="Kohler A."/>
            <person name="Nagy L.G."/>
            <person name="Floudas D."/>
            <person name="Copeland A."/>
            <person name="Barry K.W."/>
            <person name="Cichocki N."/>
            <person name="Veneault-Fourrey C."/>
            <person name="LaButti K."/>
            <person name="Lindquist E.A."/>
            <person name="Lipzen A."/>
            <person name="Lundell T."/>
            <person name="Morin E."/>
            <person name="Murat C."/>
            <person name="Sun H."/>
            <person name="Tunlid A."/>
            <person name="Henrissat B."/>
            <person name="Grigoriev I.V."/>
            <person name="Hibbett D.S."/>
            <person name="Martin F."/>
            <person name="Nordberg H.P."/>
            <person name="Cantor M.N."/>
            <person name="Hua S.X."/>
        </authorList>
    </citation>
    <scope>NUCLEOTIDE SEQUENCE [LARGE SCALE GENOMIC DNA]</scope>
    <source>
        <strain evidence="5 6">Zn</strain>
    </source>
</reference>
<evidence type="ECO:0000256" key="2">
    <source>
        <dbReference type="ARBA" id="ARBA00012755"/>
    </source>
</evidence>
<sequence>MIRKTGCATAQILALLCTSRMGLFETCQIPQANYLGAFADGCTPVTAEPAATSTTAVWQPTAGSSWQIVLEYPLNSTSYDAPVYDIDMFDNPISTIEELHNLGRKVICYFSAGSYEDWRPDAKNFTKSDYGDALDGWPGEYWVNTKSENVRNIMTARLQLAKSKGCDGVDPDNVDAYNNKNGLGLTKADAVDYVTFLANGATALGMSVGLKNAGEIINNVLPLMQWSVNEQCEQYDECDTFQPFIENGKPVFHIEYPDSAPNVTPAQKATYCDDKTVAGFSTILKDMDLSDWIDAC</sequence>
<dbReference type="EC" id="3.2.1.22" evidence="2"/>
<evidence type="ECO:0000256" key="1">
    <source>
        <dbReference type="ARBA" id="ARBA00001255"/>
    </source>
</evidence>
<dbReference type="PANTHER" id="PTHR35273">
    <property type="entry name" value="ALPHA-1,4 POLYGALACTOSAMINIDASE, PUTATIVE (AFU_ORTHOLOGUE AFUA_3G07890)-RELATED"/>
    <property type="match status" value="1"/>
</dbReference>
<dbReference type="HOGENOM" id="CLU_051214_1_1_1"/>
<gene>
    <name evidence="5" type="ORF">OIDMADRAFT_102938</name>
</gene>
<evidence type="ECO:0000313" key="5">
    <source>
        <dbReference type="EMBL" id="KIN01584.1"/>
    </source>
</evidence>
<dbReference type="Pfam" id="PF03537">
    <property type="entry name" value="Glyco_hydro_114"/>
    <property type="match status" value="1"/>
</dbReference>
<dbReference type="OrthoDB" id="2108802at2759"/>
<proteinExistence type="predicted"/>
<dbReference type="GO" id="GO:0004557">
    <property type="term" value="F:alpha-galactosidase activity"/>
    <property type="evidence" value="ECO:0007669"/>
    <property type="project" value="UniProtKB-EC"/>
</dbReference>
<evidence type="ECO:0000313" key="6">
    <source>
        <dbReference type="Proteomes" id="UP000054321"/>
    </source>
</evidence>
<dbReference type="EMBL" id="KN832875">
    <property type="protein sequence ID" value="KIN01584.1"/>
    <property type="molecule type" value="Genomic_DNA"/>
</dbReference>
<feature type="domain" description="Glycoside-hydrolase family GH114 TIM-barrel" evidence="4">
    <location>
        <begin position="65"/>
        <end position="291"/>
    </location>
</feature>
<protein>
    <recommendedName>
        <fullName evidence="2">alpha-galactosidase</fullName>
        <ecNumber evidence="2">3.2.1.22</ecNumber>
    </recommendedName>
</protein>
<dbReference type="Gene3D" id="3.20.20.70">
    <property type="entry name" value="Aldolase class I"/>
    <property type="match status" value="1"/>
</dbReference>
<dbReference type="InterPro" id="IPR013785">
    <property type="entry name" value="Aldolase_TIM"/>
</dbReference>
<dbReference type="InterPro" id="IPR004352">
    <property type="entry name" value="GH114_TIM-barrel"/>
</dbReference>
<dbReference type="AlphaFoldDB" id="A0A0C3CRC8"/>
<accession>A0A0C3CRC8</accession>
<dbReference type="Proteomes" id="UP000054321">
    <property type="component" value="Unassembled WGS sequence"/>
</dbReference>
<dbReference type="InterPro" id="IPR017853">
    <property type="entry name" value="GH"/>
</dbReference>
<evidence type="ECO:0000259" key="4">
    <source>
        <dbReference type="Pfam" id="PF03537"/>
    </source>
</evidence>
<dbReference type="STRING" id="913774.A0A0C3CRC8"/>
<keyword evidence="3" id="KW-0732">Signal</keyword>
<organism evidence="5 6">
    <name type="scientific">Oidiodendron maius (strain Zn)</name>
    <dbReference type="NCBI Taxonomy" id="913774"/>
    <lineage>
        <taxon>Eukaryota</taxon>
        <taxon>Fungi</taxon>
        <taxon>Dikarya</taxon>
        <taxon>Ascomycota</taxon>
        <taxon>Pezizomycotina</taxon>
        <taxon>Leotiomycetes</taxon>
        <taxon>Leotiomycetes incertae sedis</taxon>
        <taxon>Myxotrichaceae</taxon>
        <taxon>Oidiodendron</taxon>
    </lineage>
</organism>
<name>A0A0C3CRC8_OIDMZ</name>
<dbReference type="InParanoid" id="A0A0C3CRC8"/>
<feature type="signal peptide" evidence="3">
    <location>
        <begin position="1"/>
        <end position="24"/>
    </location>
</feature>
<dbReference type="SUPFAM" id="SSF51445">
    <property type="entry name" value="(Trans)glycosidases"/>
    <property type="match status" value="1"/>
</dbReference>
<comment type="catalytic activity">
    <reaction evidence="1">
        <text>Hydrolysis of terminal, non-reducing alpha-D-galactose residues in alpha-D-galactosides, including galactose oligosaccharides, galactomannans and galactolipids.</text>
        <dbReference type="EC" id="3.2.1.22"/>
    </reaction>
</comment>
<keyword evidence="6" id="KW-1185">Reference proteome</keyword>
<dbReference type="PANTHER" id="PTHR35273:SF2">
    <property type="entry name" value="ALPHA-GALACTOSIDASE"/>
    <property type="match status" value="1"/>
</dbReference>
<feature type="chain" id="PRO_5002162958" description="alpha-galactosidase" evidence="3">
    <location>
        <begin position="25"/>
        <end position="296"/>
    </location>
</feature>
<evidence type="ECO:0000256" key="3">
    <source>
        <dbReference type="SAM" id="SignalP"/>
    </source>
</evidence>
<keyword evidence="5" id="KW-0378">Hydrolase</keyword>